<evidence type="ECO:0000313" key="8">
    <source>
        <dbReference type="Proteomes" id="UP000887566"/>
    </source>
</evidence>
<dbReference type="PANTHER" id="PTHR46074">
    <property type="entry name" value="CYSTEINE-RICH PROTEIN CRIP FAMILY MEMBER"/>
    <property type="match status" value="1"/>
</dbReference>
<dbReference type="AlphaFoldDB" id="A0A914VAD4"/>
<keyword evidence="3" id="KW-0677">Repeat</keyword>
<keyword evidence="2 6" id="KW-0479">Metal-binding</keyword>
<feature type="domain" description="LIM zinc-binding" evidence="7">
    <location>
        <begin position="2"/>
        <end position="65"/>
    </location>
</feature>
<dbReference type="GO" id="GO:0030018">
    <property type="term" value="C:Z disc"/>
    <property type="evidence" value="ECO:0007669"/>
    <property type="project" value="UniProtKB-ARBA"/>
</dbReference>
<evidence type="ECO:0000313" key="9">
    <source>
        <dbReference type="WBParaSite" id="PSAMB.scaffold1720size28458.g14559.t1"/>
    </source>
</evidence>
<dbReference type="SMART" id="SM00132">
    <property type="entry name" value="LIM"/>
    <property type="match status" value="1"/>
</dbReference>
<dbReference type="WBParaSite" id="PSAMB.scaffold1720size28458.g14559.t1">
    <property type="protein sequence ID" value="PSAMB.scaffold1720size28458.g14559.t1"/>
    <property type="gene ID" value="PSAMB.scaffold1720size28458.g14559"/>
</dbReference>
<accession>A0A914VAD4</accession>
<dbReference type="Proteomes" id="UP000887566">
    <property type="component" value="Unplaced"/>
</dbReference>
<evidence type="ECO:0000256" key="6">
    <source>
        <dbReference type="PROSITE-ProRule" id="PRU00125"/>
    </source>
</evidence>
<dbReference type="Gene3D" id="2.10.110.10">
    <property type="entry name" value="Cysteine Rich Protein"/>
    <property type="match status" value="1"/>
</dbReference>
<evidence type="ECO:0000256" key="5">
    <source>
        <dbReference type="ARBA" id="ARBA00023038"/>
    </source>
</evidence>
<dbReference type="FunFam" id="2.10.110.10:FF:000001">
    <property type="entry name" value="Cysteine and glycine-rich protein 1"/>
    <property type="match status" value="1"/>
</dbReference>
<dbReference type="WBParaSite" id="PSAMB.scaffold3182size26385.g20624.t1">
    <property type="protein sequence ID" value="PSAMB.scaffold3182size26385.g20624.t1"/>
    <property type="gene ID" value="PSAMB.scaffold3182size26385.g20624"/>
</dbReference>
<evidence type="ECO:0000256" key="3">
    <source>
        <dbReference type="ARBA" id="ARBA00022737"/>
    </source>
</evidence>
<dbReference type="Pfam" id="PF00412">
    <property type="entry name" value="LIM"/>
    <property type="match status" value="1"/>
</dbReference>
<keyword evidence="4 6" id="KW-0862">Zinc</keyword>
<reference evidence="9 10" key="1">
    <citation type="submission" date="2022-11" db="UniProtKB">
        <authorList>
            <consortium name="WormBaseParasite"/>
        </authorList>
    </citation>
    <scope>IDENTIFICATION</scope>
</reference>
<keyword evidence="5 6" id="KW-0440">LIM domain</keyword>
<evidence type="ECO:0000259" key="7">
    <source>
        <dbReference type="PROSITE" id="PS50023"/>
    </source>
</evidence>
<evidence type="ECO:0000256" key="4">
    <source>
        <dbReference type="ARBA" id="ARBA00022833"/>
    </source>
</evidence>
<dbReference type="SUPFAM" id="SSF57716">
    <property type="entry name" value="Glucocorticoid receptor-like (DNA-binding domain)"/>
    <property type="match status" value="2"/>
</dbReference>
<evidence type="ECO:0000256" key="2">
    <source>
        <dbReference type="ARBA" id="ARBA00022723"/>
    </source>
</evidence>
<dbReference type="PROSITE" id="PS50023">
    <property type="entry name" value="LIM_DOMAIN_2"/>
    <property type="match status" value="1"/>
</dbReference>
<name>A0A914VAD4_9BILA</name>
<dbReference type="InterPro" id="IPR001781">
    <property type="entry name" value="Znf_LIM"/>
</dbReference>
<organism evidence="8 9">
    <name type="scientific">Plectus sambesii</name>
    <dbReference type="NCBI Taxonomy" id="2011161"/>
    <lineage>
        <taxon>Eukaryota</taxon>
        <taxon>Metazoa</taxon>
        <taxon>Ecdysozoa</taxon>
        <taxon>Nematoda</taxon>
        <taxon>Chromadorea</taxon>
        <taxon>Plectida</taxon>
        <taxon>Plectina</taxon>
        <taxon>Plectoidea</taxon>
        <taxon>Plectidae</taxon>
        <taxon>Plectus</taxon>
    </lineage>
</organism>
<evidence type="ECO:0000256" key="1">
    <source>
        <dbReference type="ARBA" id="ARBA00022541"/>
    </source>
</evidence>
<dbReference type="GO" id="GO:0046872">
    <property type="term" value="F:metal ion binding"/>
    <property type="evidence" value="ECO:0007669"/>
    <property type="project" value="UniProtKB-KW"/>
</dbReference>
<dbReference type="GO" id="GO:0007517">
    <property type="term" value="P:muscle organ development"/>
    <property type="evidence" value="ECO:0007669"/>
    <property type="project" value="UniProtKB-KW"/>
</dbReference>
<evidence type="ECO:0000313" key="10">
    <source>
        <dbReference type="WBParaSite" id="PSAMB.scaffold3182size26385.g20624.t1"/>
    </source>
</evidence>
<keyword evidence="8" id="KW-1185">Reference proteome</keyword>
<keyword evidence="1" id="KW-0517">Myogenesis</keyword>
<proteinExistence type="predicted"/>
<dbReference type="PANTHER" id="PTHR46074:SF5">
    <property type="entry name" value="LIM DOMAIN-CONTAINING PROTEIN C"/>
    <property type="match status" value="1"/>
</dbReference>
<sequence length="75" mass="8474">MPNCPRCKKAVYAAEAVHSLNRDWHGPCLLCANETCKSKRLSASQHFQKDDLPYCKPCYRNLFGKPDDYAQGIGL</sequence>
<dbReference type="GO" id="GO:0060537">
    <property type="term" value="P:muscle tissue development"/>
    <property type="evidence" value="ECO:0007669"/>
    <property type="project" value="UniProtKB-ARBA"/>
</dbReference>
<protein>
    <submittedName>
        <fullName evidence="9 10">LIM zinc-binding domain-containing protein</fullName>
    </submittedName>
</protein>